<name>A0A0F9S5Z9_9ZZZZ</name>
<sequence>MIKKINLLTNKIIKEYSGSYKPQKQEFEDSWSYNKLISIKNSLKSTQTNLSVFFGIKK</sequence>
<dbReference type="EMBL" id="LAZR01000795">
    <property type="protein sequence ID" value="KKN57667.1"/>
    <property type="molecule type" value="Genomic_DNA"/>
</dbReference>
<proteinExistence type="predicted"/>
<organism evidence="1">
    <name type="scientific">marine sediment metagenome</name>
    <dbReference type="NCBI Taxonomy" id="412755"/>
    <lineage>
        <taxon>unclassified sequences</taxon>
        <taxon>metagenomes</taxon>
        <taxon>ecological metagenomes</taxon>
    </lineage>
</organism>
<protein>
    <submittedName>
        <fullName evidence="1">Uncharacterized protein</fullName>
    </submittedName>
</protein>
<accession>A0A0F9S5Z9</accession>
<dbReference type="AlphaFoldDB" id="A0A0F9S5Z9"/>
<gene>
    <name evidence="1" type="ORF">LCGC14_0560400</name>
</gene>
<evidence type="ECO:0000313" key="1">
    <source>
        <dbReference type="EMBL" id="KKN57667.1"/>
    </source>
</evidence>
<comment type="caution">
    <text evidence="1">The sequence shown here is derived from an EMBL/GenBank/DDBJ whole genome shotgun (WGS) entry which is preliminary data.</text>
</comment>
<reference evidence="1" key="1">
    <citation type="journal article" date="2015" name="Nature">
        <title>Complex archaea that bridge the gap between prokaryotes and eukaryotes.</title>
        <authorList>
            <person name="Spang A."/>
            <person name="Saw J.H."/>
            <person name="Jorgensen S.L."/>
            <person name="Zaremba-Niedzwiedzka K."/>
            <person name="Martijn J."/>
            <person name="Lind A.E."/>
            <person name="van Eijk R."/>
            <person name="Schleper C."/>
            <person name="Guy L."/>
            <person name="Ettema T.J."/>
        </authorList>
    </citation>
    <scope>NUCLEOTIDE SEQUENCE</scope>
</reference>